<dbReference type="STRING" id="930991.A0A0D0CE85"/>
<accession>A0A0D0CE85</accession>
<feature type="non-terminal residue" evidence="2">
    <location>
        <position position="99"/>
    </location>
</feature>
<protein>
    <submittedName>
        <fullName evidence="2">Unplaced genomic scaffold scaffold_1073, whole genome shotgun sequence</fullName>
    </submittedName>
</protein>
<dbReference type="Proteomes" id="UP000054538">
    <property type="component" value="Unassembled WGS sequence"/>
</dbReference>
<evidence type="ECO:0000313" key="2">
    <source>
        <dbReference type="EMBL" id="KIK80952.1"/>
    </source>
</evidence>
<dbReference type="EMBL" id="KN825895">
    <property type="protein sequence ID" value="KIK80952.1"/>
    <property type="molecule type" value="Genomic_DNA"/>
</dbReference>
<reference evidence="2 3" key="1">
    <citation type="submission" date="2014-04" db="EMBL/GenBank/DDBJ databases">
        <authorList>
            <consortium name="DOE Joint Genome Institute"/>
            <person name="Kuo A."/>
            <person name="Kohler A."/>
            <person name="Jargeat P."/>
            <person name="Nagy L.G."/>
            <person name="Floudas D."/>
            <person name="Copeland A."/>
            <person name="Barry K.W."/>
            <person name="Cichocki N."/>
            <person name="Veneault-Fourrey C."/>
            <person name="LaButti K."/>
            <person name="Lindquist E.A."/>
            <person name="Lipzen A."/>
            <person name="Lundell T."/>
            <person name="Morin E."/>
            <person name="Murat C."/>
            <person name="Sun H."/>
            <person name="Tunlid A."/>
            <person name="Henrissat B."/>
            <person name="Grigoriev I.V."/>
            <person name="Hibbett D.S."/>
            <person name="Martin F."/>
            <person name="Nordberg H.P."/>
            <person name="Cantor M.N."/>
            <person name="Hua S.X."/>
        </authorList>
    </citation>
    <scope>NUCLEOTIDE SEQUENCE [LARGE SCALE GENOMIC DNA]</scope>
    <source>
        <strain evidence="2 3">Ve08.2h10</strain>
    </source>
</reference>
<dbReference type="AlphaFoldDB" id="A0A0D0CE85"/>
<dbReference type="OrthoDB" id="17948at2759"/>
<dbReference type="InParanoid" id="A0A0D0CE85"/>
<proteinExistence type="predicted"/>
<dbReference type="HOGENOM" id="CLU_2326383_0_0_1"/>
<gene>
    <name evidence="2" type="ORF">PAXRUDRAFT_107945</name>
</gene>
<sequence length="99" mass="10550">ITLLGLAQNLAHDASEIAPKSLVLRAQTRKIYRAILSQLILVVPTLPHLTTPQDSDRATPAQDGPETTPAISSLPTGLIIPTETPQHSNHSNKKPPHAG</sequence>
<keyword evidence="3" id="KW-1185">Reference proteome</keyword>
<evidence type="ECO:0000256" key="1">
    <source>
        <dbReference type="SAM" id="MobiDB-lite"/>
    </source>
</evidence>
<feature type="compositionally biased region" description="Basic residues" evidence="1">
    <location>
        <begin position="90"/>
        <end position="99"/>
    </location>
</feature>
<organism evidence="2 3">
    <name type="scientific">Paxillus rubicundulus Ve08.2h10</name>
    <dbReference type="NCBI Taxonomy" id="930991"/>
    <lineage>
        <taxon>Eukaryota</taxon>
        <taxon>Fungi</taxon>
        <taxon>Dikarya</taxon>
        <taxon>Basidiomycota</taxon>
        <taxon>Agaricomycotina</taxon>
        <taxon>Agaricomycetes</taxon>
        <taxon>Agaricomycetidae</taxon>
        <taxon>Boletales</taxon>
        <taxon>Paxilineae</taxon>
        <taxon>Paxillaceae</taxon>
        <taxon>Paxillus</taxon>
    </lineage>
</organism>
<feature type="region of interest" description="Disordered" evidence="1">
    <location>
        <begin position="48"/>
        <end position="99"/>
    </location>
</feature>
<evidence type="ECO:0000313" key="3">
    <source>
        <dbReference type="Proteomes" id="UP000054538"/>
    </source>
</evidence>
<feature type="non-terminal residue" evidence="2">
    <location>
        <position position="1"/>
    </location>
</feature>
<name>A0A0D0CE85_9AGAM</name>
<reference evidence="3" key="2">
    <citation type="submission" date="2015-01" db="EMBL/GenBank/DDBJ databases">
        <title>Evolutionary Origins and Diversification of the Mycorrhizal Mutualists.</title>
        <authorList>
            <consortium name="DOE Joint Genome Institute"/>
            <consortium name="Mycorrhizal Genomics Consortium"/>
            <person name="Kohler A."/>
            <person name="Kuo A."/>
            <person name="Nagy L.G."/>
            <person name="Floudas D."/>
            <person name="Copeland A."/>
            <person name="Barry K.W."/>
            <person name="Cichocki N."/>
            <person name="Veneault-Fourrey C."/>
            <person name="LaButti K."/>
            <person name="Lindquist E.A."/>
            <person name="Lipzen A."/>
            <person name="Lundell T."/>
            <person name="Morin E."/>
            <person name="Murat C."/>
            <person name="Riley R."/>
            <person name="Ohm R."/>
            <person name="Sun H."/>
            <person name="Tunlid A."/>
            <person name="Henrissat B."/>
            <person name="Grigoriev I.V."/>
            <person name="Hibbett D.S."/>
            <person name="Martin F."/>
        </authorList>
    </citation>
    <scope>NUCLEOTIDE SEQUENCE [LARGE SCALE GENOMIC DNA]</scope>
    <source>
        <strain evidence="3">Ve08.2h10</strain>
    </source>
</reference>